<dbReference type="Gene3D" id="3.50.50.60">
    <property type="entry name" value="FAD/NAD(P)-binding domain"/>
    <property type="match status" value="2"/>
</dbReference>
<dbReference type="InterPro" id="IPR004099">
    <property type="entry name" value="Pyr_nucl-diS_OxRdtase_dimer"/>
</dbReference>
<dbReference type="InterPro" id="IPR036188">
    <property type="entry name" value="FAD/NAD-bd_sf"/>
</dbReference>
<reference evidence="7 8" key="1">
    <citation type="submission" date="2024-07" db="EMBL/GenBank/DDBJ databases">
        <title>The genome sequence of type strain Sediminicola luteus GDMCC 1.2596T.</title>
        <authorList>
            <person name="Liu Y."/>
        </authorList>
    </citation>
    <scope>NUCLEOTIDE SEQUENCE [LARGE SCALE GENOMIC DNA]</scope>
    <source>
        <strain evidence="7 8">GDMCC 1.2596</strain>
    </source>
</reference>
<dbReference type="PRINTS" id="PR00411">
    <property type="entry name" value="PNDRDTASEI"/>
</dbReference>
<dbReference type="SUPFAM" id="SSF51905">
    <property type="entry name" value="FAD/NAD(P)-binding domain"/>
    <property type="match status" value="1"/>
</dbReference>
<evidence type="ECO:0000313" key="8">
    <source>
        <dbReference type="Proteomes" id="UP001549773"/>
    </source>
</evidence>
<dbReference type="Proteomes" id="UP001549773">
    <property type="component" value="Unassembled WGS sequence"/>
</dbReference>
<dbReference type="EMBL" id="JBEWYP010000011">
    <property type="protein sequence ID" value="MET7030766.1"/>
    <property type="molecule type" value="Genomic_DNA"/>
</dbReference>
<dbReference type="InterPro" id="IPR001100">
    <property type="entry name" value="Pyr_nuc-diS_OxRdtase"/>
</dbReference>
<accession>A0ABV2TZS6</accession>
<evidence type="ECO:0000259" key="6">
    <source>
        <dbReference type="Pfam" id="PF07992"/>
    </source>
</evidence>
<comment type="cofactor">
    <cofactor evidence="1">
        <name>FAD</name>
        <dbReference type="ChEBI" id="CHEBI:57692"/>
    </cofactor>
</comment>
<evidence type="ECO:0000256" key="1">
    <source>
        <dbReference type="ARBA" id="ARBA00001974"/>
    </source>
</evidence>
<evidence type="ECO:0000256" key="2">
    <source>
        <dbReference type="ARBA" id="ARBA00007532"/>
    </source>
</evidence>
<dbReference type="SUPFAM" id="SSF55424">
    <property type="entry name" value="FAD/NAD-linked reductases, dimerisation (C-terminal) domain"/>
    <property type="match status" value="1"/>
</dbReference>
<organism evidence="7 8">
    <name type="scientific">Sediminicola luteus</name>
    <dbReference type="NCBI Taxonomy" id="319238"/>
    <lineage>
        <taxon>Bacteria</taxon>
        <taxon>Pseudomonadati</taxon>
        <taxon>Bacteroidota</taxon>
        <taxon>Flavobacteriia</taxon>
        <taxon>Flavobacteriales</taxon>
        <taxon>Flavobacteriaceae</taxon>
        <taxon>Sediminicola</taxon>
    </lineage>
</organism>
<dbReference type="InterPro" id="IPR023753">
    <property type="entry name" value="FAD/NAD-binding_dom"/>
</dbReference>
<evidence type="ECO:0000256" key="3">
    <source>
        <dbReference type="ARBA" id="ARBA00022630"/>
    </source>
</evidence>
<dbReference type="PRINTS" id="PR00368">
    <property type="entry name" value="FADPNR"/>
</dbReference>
<dbReference type="Pfam" id="PF02852">
    <property type="entry name" value="Pyr_redox_dim"/>
    <property type="match status" value="1"/>
</dbReference>
<evidence type="ECO:0000259" key="5">
    <source>
        <dbReference type="Pfam" id="PF02852"/>
    </source>
</evidence>
<dbReference type="PANTHER" id="PTHR43014:SF2">
    <property type="entry name" value="MERCURIC REDUCTASE"/>
    <property type="match status" value="1"/>
</dbReference>
<dbReference type="PANTHER" id="PTHR43014">
    <property type="entry name" value="MERCURIC REDUCTASE"/>
    <property type="match status" value="1"/>
</dbReference>
<feature type="domain" description="Pyridine nucleotide-disulphide oxidoreductase dimerisation" evidence="5">
    <location>
        <begin position="345"/>
        <end position="448"/>
    </location>
</feature>
<gene>
    <name evidence="7" type="ORF">ABXZ32_15260</name>
</gene>
<keyword evidence="8" id="KW-1185">Reference proteome</keyword>
<sequence>MKKFDAIIIGSGQAGTPLAFKLAGAGKKVAFIEKEHFGGTCLNTGCTPTKAYVASARRMFDTKNGEEFGIHIPAGSKTDLAKVKKRKDDLIQGSVEGIKKGIEDNENITHIAGTASFVGEKTLAVNGKEISAEEIYINVGGRPRMPEEYKAAEPLDNQSILELTELPEHLVIVGGSYIGLEFGQMFKRFGCEVTIVEKNSAIISREDEDISASIQKTLEKEGVKFRLNATCMGAKKLDDGKICVNVNCDQGEPQVIGTHVLLAVGRVPNTDLLNLEKAGIKTDDKGFIKVNDHLETNVSGIYALGDCNGEGAFTHTAYNDFEIIANNKLDGGNRKVSDRILTYGLFVDPPLGRAGMTLSQAKKTGKKLLVGKREMSKIARAKEKGETDGFMRVIVDAETKEIMGASILGVGGDEVISGILNIMTAKQPYTVIRDSVQIHPTVSELLPTLLEGLKPLEN</sequence>
<proteinExistence type="inferred from homology"/>
<dbReference type="InterPro" id="IPR016156">
    <property type="entry name" value="FAD/NAD-linked_Rdtase_dimer_sf"/>
</dbReference>
<dbReference type="PIRSF" id="PIRSF000350">
    <property type="entry name" value="Mercury_reductase_MerA"/>
    <property type="match status" value="1"/>
</dbReference>
<evidence type="ECO:0000256" key="4">
    <source>
        <dbReference type="ARBA" id="ARBA00022827"/>
    </source>
</evidence>
<protein>
    <submittedName>
        <fullName evidence="7">FAD-containing oxidoreductase</fullName>
    </submittedName>
</protein>
<comment type="caution">
    <text evidence="7">The sequence shown here is derived from an EMBL/GenBank/DDBJ whole genome shotgun (WGS) entry which is preliminary data.</text>
</comment>
<keyword evidence="4" id="KW-0274">FAD</keyword>
<name>A0ABV2TZS6_9FLAO</name>
<evidence type="ECO:0000313" key="7">
    <source>
        <dbReference type="EMBL" id="MET7030766.1"/>
    </source>
</evidence>
<feature type="domain" description="FAD/NAD(P)-binding" evidence="6">
    <location>
        <begin position="5"/>
        <end position="318"/>
    </location>
</feature>
<dbReference type="RefSeq" id="WP_354619554.1">
    <property type="nucleotide sequence ID" value="NZ_JBEWYP010000011.1"/>
</dbReference>
<dbReference type="Pfam" id="PF07992">
    <property type="entry name" value="Pyr_redox_2"/>
    <property type="match status" value="1"/>
</dbReference>
<keyword evidence="3" id="KW-0285">Flavoprotein</keyword>
<dbReference type="Gene3D" id="3.30.390.30">
    <property type="match status" value="1"/>
</dbReference>
<dbReference type="NCBIfam" id="NF004992">
    <property type="entry name" value="PRK06370.1-4"/>
    <property type="match status" value="1"/>
</dbReference>
<comment type="similarity">
    <text evidence="2">Belongs to the class-I pyridine nucleotide-disulfide oxidoreductase family.</text>
</comment>